<dbReference type="RefSeq" id="WP_151137641.1">
    <property type="nucleotide sequence ID" value="NZ_VZUS01000001.1"/>
</dbReference>
<evidence type="ECO:0000259" key="4">
    <source>
        <dbReference type="Pfam" id="PF26238"/>
    </source>
</evidence>
<evidence type="ECO:0000313" key="5">
    <source>
        <dbReference type="EMBL" id="KAB1188243.1"/>
    </source>
</evidence>
<comment type="caution">
    <text evidence="5">The sequence shown here is derived from an EMBL/GenBank/DDBJ whole genome shotgun (WGS) entry which is preliminary data.</text>
</comment>
<feature type="domain" description="DUF8054" evidence="3">
    <location>
        <begin position="224"/>
        <end position="264"/>
    </location>
</feature>
<keyword evidence="1" id="KW-1133">Transmembrane helix</keyword>
<dbReference type="AlphaFoldDB" id="A0A643JXQ1"/>
<dbReference type="InterPro" id="IPR058675">
    <property type="entry name" value="DUF8054_C"/>
</dbReference>
<dbReference type="Pfam" id="PF26237">
    <property type="entry name" value="DUF8054_C"/>
    <property type="match status" value="1"/>
</dbReference>
<reference evidence="5" key="1">
    <citation type="submission" date="2019-09" db="EMBL/GenBank/DDBJ databases">
        <title>Genomic analysis of Haloferax sp. CBA1149.</title>
        <authorList>
            <person name="Roh S.W."/>
        </authorList>
    </citation>
    <scope>NUCLEOTIDE SEQUENCE</scope>
    <source>
        <strain evidence="5">CBA1149</strain>
    </source>
</reference>
<dbReference type="Pfam" id="PF26238">
    <property type="entry name" value="DUF8054_M"/>
    <property type="match status" value="1"/>
</dbReference>
<protein>
    <submittedName>
        <fullName evidence="5">Uncharacterized protein</fullName>
    </submittedName>
</protein>
<sequence length="275" mass="30435">MTPSTLVDRIRQPEYTGENRCTPCTVVNVVIAAIASLVLGIVWAPLAIASFALFVGVIYTRGYLVPGTPTLTKTYLPDRVLRWFDKEPAPGYEVGTDSGAALDVEAVLQGAQVLEECEDEDDLCLTADFEAAWNDELRRTDESVARRRLAALVGVDETDLSLEDHGRWIVPVVDGTQIGRWESQGALVADMAADRVLEDRISDWAELTPDQRSTLARGVRVYLETCPDCGGDVRFTEETAESCCRSWEVLTIRCTDCEARFFEASLDTFEEEEAV</sequence>
<feature type="domain" description="DUF8054" evidence="4">
    <location>
        <begin position="103"/>
        <end position="221"/>
    </location>
</feature>
<evidence type="ECO:0000259" key="3">
    <source>
        <dbReference type="Pfam" id="PF26237"/>
    </source>
</evidence>
<dbReference type="InterPro" id="IPR058674">
    <property type="entry name" value="DUF8054_N"/>
</dbReference>
<evidence type="ECO:0000256" key="1">
    <source>
        <dbReference type="SAM" id="Phobius"/>
    </source>
</evidence>
<organism evidence="5">
    <name type="scientific">Haloferax sp. CBA1149</name>
    <dbReference type="NCBI Taxonomy" id="2650753"/>
    <lineage>
        <taxon>Archaea</taxon>
        <taxon>Methanobacteriati</taxon>
        <taxon>Methanobacteriota</taxon>
        <taxon>Stenosarchaea group</taxon>
        <taxon>Halobacteria</taxon>
        <taxon>Halobacteriales</taxon>
        <taxon>Haloferacaceae</taxon>
        <taxon>Haloferax</taxon>
    </lineage>
</organism>
<evidence type="ECO:0000259" key="2">
    <source>
        <dbReference type="Pfam" id="PF26236"/>
    </source>
</evidence>
<accession>A0A643JXQ1</accession>
<keyword evidence="1" id="KW-0812">Transmembrane</keyword>
<feature type="domain" description="DUF8054" evidence="2">
    <location>
        <begin position="7"/>
        <end position="87"/>
    </location>
</feature>
<dbReference type="InterPro" id="IPR058775">
    <property type="entry name" value="DUF8054_M"/>
</dbReference>
<proteinExistence type="predicted"/>
<dbReference type="EMBL" id="VZUS01000001">
    <property type="protein sequence ID" value="KAB1188243.1"/>
    <property type="molecule type" value="Genomic_DNA"/>
</dbReference>
<feature type="transmembrane region" description="Helical" evidence="1">
    <location>
        <begin position="29"/>
        <end position="59"/>
    </location>
</feature>
<keyword evidence="1" id="KW-0472">Membrane</keyword>
<gene>
    <name evidence="5" type="ORF">Hfx1149_09445</name>
</gene>
<dbReference type="Pfam" id="PF26236">
    <property type="entry name" value="DUF8054_N"/>
    <property type="match status" value="1"/>
</dbReference>
<name>A0A643JXQ1_9EURY</name>